<gene>
    <name evidence="2" type="ORF">SAMEA3381413_00780</name>
</gene>
<feature type="transmembrane region" description="Helical" evidence="1">
    <location>
        <begin position="112"/>
        <end position="132"/>
    </location>
</feature>
<sequence length="416" mass="48090">MVLLLLTFAFFLVFPVLSISLSVIGLVNDKKRSKIYLLLISFAISIVALRYIPHPMDDGAFHFRATTTLIRYDSIFEMFKAFSNGWRVGNYDYGSIPIFTSLMYLVRNTHHYSLLSFISAFITYFSFGYVVVELFKDLGKVSKLSYATVLIAVLCLNNYRYTTSGMRFCMAVALMMLLLYLESKKGYTSLKTTIWYLLPVGIHSAVIYFIGLRFLFPLIKKVTLAKSLFVLLGFPVLFNLVPWLANLIGWTYLQSFIRKIEVYSDNSSYSQFFNTTLTMRLYVGIVLMVLFVLLYLGIVNSLKTTDDWRFSFVTMTYYVTLLSMGSIPFRNIYDRNLFLLLPMIVVSTYILFTYRHQLKILTNRNIVYGLTMGILCLSCAVGAFYNNNFPFTFIDFSKTDLLLKNIFQFFSNLPFT</sequence>
<evidence type="ECO:0000256" key="1">
    <source>
        <dbReference type="SAM" id="Phobius"/>
    </source>
</evidence>
<accession>A0A4J2CRG0</accession>
<dbReference type="EMBL" id="CAATIB010000006">
    <property type="protein sequence ID" value="VNQ44273.1"/>
    <property type="molecule type" value="Genomic_DNA"/>
</dbReference>
<keyword evidence="1" id="KW-0812">Transmembrane</keyword>
<feature type="transmembrane region" description="Helical" evidence="1">
    <location>
        <begin position="166"/>
        <end position="182"/>
    </location>
</feature>
<feature type="transmembrane region" description="Helical" evidence="1">
    <location>
        <begin position="366"/>
        <end position="385"/>
    </location>
</feature>
<feature type="transmembrane region" description="Helical" evidence="1">
    <location>
        <begin position="279"/>
        <end position="298"/>
    </location>
</feature>
<feature type="transmembrane region" description="Helical" evidence="1">
    <location>
        <begin position="335"/>
        <end position="354"/>
    </location>
</feature>
<feature type="transmembrane region" description="Helical" evidence="1">
    <location>
        <begin position="194"/>
        <end position="216"/>
    </location>
</feature>
<reference evidence="2" key="1">
    <citation type="submission" date="2019-04" db="EMBL/GenBank/DDBJ databases">
        <authorList>
            <consortium name="Pathogen Informatics"/>
        </authorList>
    </citation>
    <scope>NUCLEOTIDE SEQUENCE</scope>
    <source>
        <strain evidence="2">GPSC30</strain>
    </source>
</reference>
<dbReference type="RefSeq" id="WP_044727867.1">
    <property type="nucleotide sequence ID" value="NZ_CDPY01000047.1"/>
</dbReference>
<keyword evidence="1" id="KW-0472">Membrane</keyword>
<name>A0A4J2CRG0_STREE</name>
<keyword evidence="1" id="KW-1133">Transmembrane helix</keyword>
<evidence type="ECO:0000313" key="2">
    <source>
        <dbReference type="EMBL" id="VNQ44273.1"/>
    </source>
</evidence>
<feature type="transmembrane region" description="Helical" evidence="1">
    <location>
        <begin position="310"/>
        <end position="329"/>
    </location>
</feature>
<organism evidence="2">
    <name type="scientific">Streptococcus pneumoniae</name>
    <dbReference type="NCBI Taxonomy" id="1313"/>
    <lineage>
        <taxon>Bacteria</taxon>
        <taxon>Bacillati</taxon>
        <taxon>Bacillota</taxon>
        <taxon>Bacilli</taxon>
        <taxon>Lactobacillales</taxon>
        <taxon>Streptococcaceae</taxon>
        <taxon>Streptococcus</taxon>
    </lineage>
</organism>
<dbReference type="AlphaFoldDB" id="A0A4J2CRG0"/>
<feature type="transmembrane region" description="Helical" evidence="1">
    <location>
        <begin position="228"/>
        <end position="253"/>
    </location>
</feature>
<proteinExistence type="predicted"/>
<feature type="transmembrane region" description="Helical" evidence="1">
    <location>
        <begin position="34"/>
        <end position="52"/>
    </location>
</feature>
<protein>
    <recommendedName>
        <fullName evidence="3">Oligosaccharide repeat unit polymerase Wzy</fullName>
    </recommendedName>
</protein>
<evidence type="ECO:0008006" key="3">
    <source>
        <dbReference type="Google" id="ProtNLM"/>
    </source>
</evidence>